<keyword evidence="2" id="KW-0812">Transmembrane</keyword>
<keyword evidence="2" id="KW-1133">Transmembrane helix</keyword>
<dbReference type="EMBL" id="CAJOAX010007743">
    <property type="protein sequence ID" value="CAF4017066.1"/>
    <property type="molecule type" value="Genomic_DNA"/>
</dbReference>
<feature type="transmembrane region" description="Helical" evidence="2">
    <location>
        <begin position="347"/>
        <end position="369"/>
    </location>
</feature>
<dbReference type="Proteomes" id="UP000663882">
    <property type="component" value="Unassembled WGS sequence"/>
</dbReference>
<evidence type="ECO:0000313" key="5">
    <source>
        <dbReference type="Proteomes" id="UP000663882"/>
    </source>
</evidence>
<feature type="transmembrane region" description="Helical" evidence="2">
    <location>
        <begin position="315"/>
        <end position="335"/>
    </location>
</feature>
<dbReference type="OrthoDB" id="10047234at2759"/>
<evidence type="ECO:0000313" key="4">
    <source>
        <dbReference type="EMBL" id="CAF4017066.1"/>
    </source>
</evidence>
<feature type="transmembrane region" description="Helical" evidence="2">
    <location>
        <begin position="251"/>
        <end position="268"/>
    </location>
</feature>
<dbReference type="PANTHER" id="PTHR19346">
    <property type="entry name" value="SUGAR PHOSPHATE TRANSPORTER DOMAIN-CONTAINING PROTEIN"/>
    <property type="match status" value="1"/>
</dbReference>
<reference evidence="3" key="1">
    <citation type="submission" date="2021-02" db="EMBL/GenBank/DDBJ databases">
        <authorList>
            <person name="Nowell W R."/>
        </authorList>
    </citation>
    <scope>NUCLEOTIDE SEQUENCE</scope>
</reference>
<feature type="region of interest" description="Disordered" evidence="1">
    <location>
        <begin position="1"/>
        <end position="26"/>
    </location>
</feature>
<name>A0A813RXH0_9BILA</name>
<evidence type="ECO:0000256" key="1">
    <source>
        <dbReference type="SAM" id="MobiDB-lite"/>
    </source>
</evidence>
<feature type="transmembrane region" description="Helical" evidence="2">
    <location>
        <begin position="75"/>
        <end position="94"/>
    </location>
</feature>
<evidence type="ECO:0000256" key="2">
    <source>
        <dbReference type="SAM" id="Phobius"/>
    </source>
</evidence>
<protein>
    <submittedName>
        <fullName evidence="3">Uncharacterized protein</fullName>
    </submittedName>
</protein>
<keyword evidence="2" id="KW-0472">Membrane</keyword>
<accession>A0A813RXH0</accession>
<gene>
    <name evidence="4" type="ORF">OTI717_LOCUS29883</name>
    <name evidence="3" type="ORF">RFH988_LOCUS3191</name>
</gene>
<organism evidence="3 5">
    <name type="scientific">Rotaria sordida</name>
    <dbReference type="NCBI Taxonomy" id="392033"/>
    <lineage>
        <taxon>Eukaryota</taxon>
        <taxon>Metazoa</taxon>
        <taxon>Spiralia</taxon>
        <taxon>Gnathifera</taxon>
        <taxon>Rotifera</taxon>
        <taxon>Eurotatoria</taxon>
        <taxon>Bdelloidea</taxon>
        <taxon>Philodinida</taxon>
        <taxon>Philodinidae</taxon>
        <taxon>Rotaria</taxon>
    </lineage>
</organism>
<dbReference type="InterPro" id="IPR026505">
    <property type="entry name" value="Solute_c_fam_35_mem_F3/F4"/>
</dbReference>
<dbReference type="EMBL" id="CAJNOO010000074">
    <property type="protein sequence ID" value="CAF0786509.1"/>
    <property type="molecule type" value="Genomic_DNA"/>
</dbReference>
<proteinExistence type="predicted"/>
<feature type="transmembrane region" description="Helical" evidence="2">
    <location>
        <begin position="139"/>
        <end position="162"/>
    </location>
</feature>
<sequence length="487" mass="55312">MQQIQSQYVHSTPLSTNSPSSRSVATNTLNGLLPLHRLSQTSANALSLPPNQNQNQSRLLLNFNNQLKRSKKIKYMLLIIILTVTFAFLLITTIELSTTLVKDRREKDLSLSVDKISNLTRITNETKSEEEKTSPIRSFFAFIWLFNVFLFLICLFTHLFLYRKHSQRGRAKAAFLRECVQIFDNEKCSANNKFVDYLIKTCLLCILWYLSCYLIFRSMAILISSQIIILISIKITLRQILGWIFLHEQFIGHKIIAHILALSALLFLSHDNGFRFNKSLFALSMVTCAVAMKTIFDILMTGFIKSLTNSKYRTVMINVCLCGTCFLWPLVFIFHVTRIEPIYSHHFYSFLTIIAFISALLFNVLTITISLKSTSLANVAAFILVIPSISLIDRYLLNIKYSPLFILSIVCSLSSVLLSMIPKEGFQSSERIKMKQALGLINKESNTNAAAGLLPSGGTTTRTSSAFQEIKAQRLIRNAFLFNESKT</sequence>
<feature type="transmembrane region" description="Helical" evidence="2">
    <location>
        <begin position="403"/>
        <end position="421"/>
    </location>
</feature>
<feature type="transmembrane region" description="Helical" evidence="2">
    <location>
        <begin position="376"/>
        <end position="397"/>
    </location>
</feature>
<evidence type="ECO:0000313" key="3">
    <source>
        <dbReference type="EMBL" id="CAF0786509.1"/>
    </source>
</evidence>
<dbReference type="AlphaFoldDB" id="A0A813RXH0"/>
<comment type="caution">
    <text evidence="3">The sequence shown here is derived from an EMBL/GenBank/DDBJ whole genome shotgun (WGS) entry which is preliminary data.</text>
</comment>
<dbReference type="PANTHER" id="PTHR19346:SF4">
    <property type="entry name" value="SUGAR PHOSPHATE TRANSPORTER DOMAIN-CONTAINING PROTEIN"/>
    <property type="match status" value="1"/>
</dbReference>
<dbReference type="Proteomes" id="UP000663823">
    <property type="component" value="Unassembled WGS sequence"/>
</dbReference>
<feature type="transmembrane region" description="Helical" evidence="2">
    <location>
        <begin position="280"/>
        <end position="303"/>
    </location>
</feature>